<dbReference type="InterPro" id="IPR059000">
    <property type="entry name" value="ATPase_P-type_domA"/>
</dbReference>
<feature type="domain" description="P-type ATPase C-terminal" evidence="22">
    <location>
        <begin position="790"/>
        <end position="1041"/>
    </location>
</feature>
<dbReference type="Pfam" id="PF00122">
    <property type="entry name" value="E1-E2_ATPase"/>
    <property type="match status" value="1"/>
</dbReference>
<feature type="active site" description="4-aspartylphosphate intermediate" evidence="16">
    <location>
        <position position="387"/>
    </location>
</feature>
<feature type="binding site" evidence="17">
    <location>
        <position position="768"/>
    </location>
    <ligand>
        <name>ATP</name>
        <dbReference type="ChEBI" id="CHEBI:30616"/>
    </ligand>
</feature>
<evidence type="ECO:0000256" key="11">
    <source>
        <dbReference type="ARBA" id="ARBA00022967"/>
    </source>
</evidence>
<evidence type="ECO:0000256" key="16">
    <source>
        <dbReference type="PIRSR" id="PIRSR606539-1"/>
    </source>
</evidence>
<dbReference type="Gene3D" id="3.40.1110.10">
    <property type="entry name" value="Calcium-transporting ATPase, cytoplasmic domain N"/>
    <property type="match status" value="1"/>
</dbReference>
<feature type="binding site" evidence="18">
    <location>
        <position position="387"/>
    </location>
    <ligand>
        <name>Mg(2+)</name>
        <dbReference type="ChEBI" id="CHEBI:18420"/>
    </ligand>
</feature>
<dbReference type="PRINTS" id="PR00119">
    <property type="entry name" value="CATATPASE"/>
</dbReference>
<dbReference type="GO" id="GO:0006892">
    <property type="term" value="P:post-Golgi vesicle-mediated transport"/>
    <property type="evidence" value="ECO:0007669"/>
    <property type="project" value="TreeGrafter"/>
</dbReference>
<evidence type="ECO:0000256" key="18">
    <source>
        <dbReference type="PIRSR" id="PIRSR606539-3"/>
    </source>
</evidence>
<evidence type="ECO:0000256" key="12">
    <source>
        <dbReference type="ARBA" id="ARBA00022989"/>
    </source>
</evidence>
<dbReference type="Gene3D" id="2.70.150.10">
    <property type="entry name" value="Calcium-transporting ATPase, cytoplasmic transduction domain A"/>
    <property type="match status" value="1"/>
</dbReference>
<dbReference type="EC" id="7.6.2.1" evidence="19"/>
<evidence type="ECO:0000256" key="4">
    <source>
        <dbReference type="ARBA" id="ARBA00022475"/>
    </source>
</evidence>
<organism evidence="23 24">
    <name type="scientific">Piromyces finnis</name>
    <dbReference type="NCBI Taxonomy" id="1754191"/>
    <lineage>
        <taxon>Eukaryota</taxon>
        <taxon>Fungi</taxon>
        <taxon>Fungi incertae sedis</taxon>
        <taxon>Chytridiomycota</taxon>
        <taxon>Chytridiomycota incertae sedis</taxon>
        <taxon>Neocallimastigomycetes</taxon>
        <taxon>Neocallimastigales</taxon>
        <taxon>Neocallimastigaceae</taxon>
        <taxon>Piromyces</taxon>
    </lineage>
</organism>
<dbReference type="GO" id="GO:0005524">
    <property type="term" value="F:ATP binding"/>
    <property type="evidence" value="ECO:0007669"/>
    <property type="project" value="UniProtKB-UniRule"/>
</dbReference>
<keyword evidence="5" id="KW-0597">Phosphoprotein</keyword>
<evidence type="ECO:0000256" key="8">
    <source>
        <dbReference type="ARBA" id="ARBA00022741"/>
    </source>
</evidence>
<feature type="binding site" evidence="17">
    <location>
        <position position="389"/>
    </location>
    <ligand>
        <name>ATP</name>
        <dbReference type="ChEBI" id="CHEBI:30616"/>
    </ligand>
</feature>
<dbReference type="Pfam" id="PF16212">
    <property type="entry name" value="PhoLip_ATPase_C"/>
    <property type="match status" value="1"/>
</dbReference>
<evidence type="ECO:0000256" key="6">
    <source>
        <dbReference type="ARBA" id="ARBA00022692"/>
    </source>
</evidence>
<feature type="transmembrane region" description="Helical" evidence="19">
    <location>
        <begin position="1008"/>
        <end position="1027"/>
    </location>
</feature>
<dbReference type="Proteomes" id="UP000193719">
    <property type="component" value="Unassembled WGS sequence"/>
</dbReference>
<feature type="binding site" evidence="17">
    <location>
        <position position="655"/>
    </location>
    <ligand>
        <name>ATP</name>
        <dbReference type="ChEBI" id="CHEBI:30616"/>
    </ligand>
</feature>
<comment type="cofactor">
    <cofactor evidence="18">
        <name>Mg(2+)</name>
        <dbReference type="ChEBI" id="CHEBI:18420"/>
    </cofactor>
</comment>
<gene>
    <name evidence="23" type="ORF">BCR36DRAFT_395496</name>
</gene>
<dbReference type="SFLD" id="SFLDG00002">
    <property type="entry name" value="C1.7:_P-type_atpase_like"/>
    <property type="match status" value="1"/>
</dbReference>
<dbReference type="Pfam" id="PF16209">
    <property type="entry name" value="PhoLip_ATPase_N"/>
    <property type="match status" value="1"/>
</dbReference>
<evidence type="ECO:0000256" key="17">
    <source>
        <dbReference type="PIRSR" id="PIRSR606539-2"/>
    </source>
</evidence>
<keyword evidence="13 19" id="KW-0472">Membrane</keyword>
<dbReference type="GO" id="GO:0140326">
    <property type="term" value="F:ATPase-coupled intramembrane lipid transporter activity"/>
    <property type="evidence" value="ECO:0007669"/>
    <property type="project" value="UniProtKB-EC"/>
</dbReference>
<feature type="transmembrane region" description="Helical" evidence="19">
    <location>
        <begin position="861"/>
        <end position="883"/>
    </location>
</feature>
<dbReference type="InterPro" id="IPR036412">
    <property type="entry name" value="HAD-like_sf"/>
</dbReference>
<dbReference type="GO" id="GO:0005802">
    <property type="term" value="C:trans-Golgi network"/>
    <property type="evidence" value="ECO:0007669"/>
    <property type="project" value="TreeGrafter"/>
</dbReference>
<feature type="binding site" evidence="17">
    <location>
        <position position="744"/>
    </location>
    <ligand>
        <name>ATP</name>
        <dbReference type="ChEBI" id="CHEBI:30616"/>
    </ligand>
</feature>
<dbReference type="Gene3D" id="3.40.50.1000">
    <property type="entry name" value="HAD superfamily/HAD-like"/>
    <property type="match status" value="1"/>
</dbReference>
<dbReference type="Pfam" id="PF13246">
    <property type="entry name" value="Cation_ATPase"/>
    <property type="match status" value="1"/>
</dbReference>
<feature type="binding site" evidence="17">
    <location>
        <position position="738"/>
    </location>
    <ligand>
        <name>ATP</name>
        <dbReference type="ChEBI" id="CHEBI:30616"/>
    </ligand>
</feature>
<feature type="transmembrane region" description="Helical" evidence="19">
    <location>
        <begin position="937"/>
        <end position="957"/>
    </location>
</feature>
<name>A0A1Y1VIA4_9FUNG</name>
<dbReference type="GO" id="GO:0032456">
    <property type="term" value="P:endocytic recycling"/>
    <property type="evidence" value="ECO:0007669"/>
    <property type="project" value="TreeGrafter"/>
</dbReference>
<comment type="catalytic activity">
    <reaction evidence="15">
        <text>a 1,2-diacyl-sn-glycero-3-phosphoethanolamine(out) + ATP + H2O = a 1,2-diacyl-sn-glycero-3-phosphoethanolamine(in) + ADP + phosphate + H(+)</text>
        <dbReference type="Rhea" id="RHEA:66132"/>
        <dbReference type="ChEBI" id="CHEBI:15377"/>
        <dbReference type="ChEBI" id="CHEBI:15378"/>
        <dbReference type="ChEBI" id="CHEBI:30616"/>
        <dbReference type="ChEBI" id="CHEBI:43474"/>
        <dbReference type="ChEBI" id="CHEBI:64612"/>
        <dbReference type="ChEBI" id="CHEBI:456216"/>
    </reaction>
    <physiologicalReaction direction="left-to-right" evidence="15">
        <dbReference type="Rhea" id="RHEA:66133"/>
    </physiologicalReaction>
</comment>
<dbReference type="CDD" id="cd02073">
    <property type="entry name" value="P-type_ATPase_APLT_Dnf-like"/>
    <property type="match status" value="1"/>
</dbReference>
<evidence type="ECO:0000256" key="13">
    <source>
        <dbReference type="ARBA" id="ARBA00023136"/>
    </source>
</evidence>
<dbReference type="SUPFAM" id="SSF81665">
    <property type="entry name" value="Calcium ATPase, transmembrane domain M"/>
    <property type="match status" value="1"/>
</dbReference>
<dbReference type="InterPro" id="IPR023298">
    <property type="entry name" value="ATPase_P-typ_TM_dom_sf"/>
</dbReference>
<feature type="transmembrane region" description="Helical" evidence="19">
    <location>
        <begin position="904"/>
        <end position="922"/>
    </location>
</feature>
<keyword evidence="8 17" id="KW-0547">Nucleotide-binding</keyword>
<dbReference type="PANTHER" id="PTHR24092:SF150">
    <property type="entry name" value="PHOSPHOLIPID-TRANSPORTING ATPASE"/>
    <property type="match status" value="1"/>
</dbReference>
<evidence type="ECO:0000256" key="14">
    <source>
        <dbReference type="ARBA" id="ARBA00034036"/>
    </source>
</evidence>
<comment type="similarity">
    <text evidence="3 19">Belongs to the cation transport ATPase (P-type) (TC 3.A.3) family. Type IV subfamily.</text>
</comment>
<feature type="transmembrane region" description="Helical" evidence="19">
    <location>
        <begin position="821"/>
        <end position="841"/>
    </location>
</feature>
<evidence type="ECO:0000256" key="3">
    <source>
        <dbReference type="ARBA" id="ARBA00008109"/>
    </source>
</evidence>
<dbReference type="InterPro" id="IPR001757">
    <property type="entry name" value="P_typ_ATPase"/>
</dbReference>
<dbReference type="GO" id="GO:0016887">
    <property type="term" value="F:ATP hydrolysis activity"/>
    <property type="evidence" value="ECO:0007669"/>
    <property type="project" value="InterPro"/>
</dbReference>
<feature type="transmembrane region" description="Helical" evidence="19">
    <location>
        <begin position="272"/>
        <end position="294"/>
    </location>
</feature>
<feature type="domain" description="P-type ATPase N-terminal" evidence="21">
    <location>
        <begin position="12"/>
        <end position="78"/>
    </location>
</feature>
<feature type="transmembrane region" description="Helical" evidence="19">
    <location>
        <begin position="969"/>
        <end position="988"/>
    </location>
</feature>
<keyword evidence="4" id="KW-1003">Cell membrane</keyword>
<keyword evidence="7 18" id="KW-0479">Metal-binding</keyword>
<evidence type="ECO:0000313" key="24">
    <source>
        <dbReference type="Proteomes" id="UP000193719"/>
    </source>
</evidence>
<accession>A0A1Y1VIA4</accession>
<dbReference type="SFLD" id="SFLDF00027">
    <property type="entry name" value="p-type_atpase"/>
    <property type="match status" value="1"/>
</dbReference>
<evidence type="ECO:0000313" key="23">
    <source>
        <dbReference type="EMBL" id="ORX56525.1"/>
    </source>
</evidence>
<dbReference type="STRING" id="1754191.A0A1Y1VIA4"/>
<comment type="caution">
    <text evidence="23">The sequence shown here is derived from an EMBL/GenBank/DDBJ whole genome shotgun (WGS) entry which is preliminary data.</text>
</comment>
<evidence type="ECO:0000259" key="22">
    <source>
        <dbReference type="Pfam" id="PF16212"/>
    </source>
</evidence>
<dbReference type="SUPFAM" id="SSF56784">
    <property type="entry name" value="HAD-like"/>
    <property type="match status" value="1"/>
</dbReference>
<feature type="binding site" evidence="18">
    <location>
        <position position="389"/>
    </location>
    <ligand>
        <name>Mg(2+)</name>
        <dbReference type="ChEBI" id="CHEBI:18420"/>
    </ligand>
</feature>
<dbReference type="InterPro" id="IPR032630">
    <property type="entry name" value="P_typ_ATPase_c"/>
</dbReference>
<feature type="binding site" evidence="17">
    <location>
        <position position="539"/>
    </location>
    <ligand>
        <name>ATP</name>
        <dbReference type="ChEBI" id="CHEBI:30616"/>
    </ligand>
</feature>
<feature type="binding site" evidence="17">
    <location>
        <position position="387"/>
    </location>
    <ligand>
        <name>ATP</name>
        <dbReference type="ChEBI" id="CHEBI:30616"/>
    </ligand>
</feature>
<dbReference type="NCBIfam" id="TIGR01652">
    <property type="entry name" value="ATPase-Plipid"/>
    <property type="match status" value="1"/>
</dbReference>
<dbReference type="PANTHER" id="PTHR24092">
    <property type="entry name" value="PROBABLE PHOSPHOLIPID-TRANSPORTING ATPASE"/>
    <property type="match status" value="1"/>
</dbReference>
<feature type="binding site" evidence="18">
    <location>
        <position position="768"/>
    </location>
    <ligand>
        <name>Mg(2+)</name>
        <dbReference type="ChEBI" id="CHEBI:18420"/>
    </ligand>
</feature>
<feature type="domain" description="P-type ATPase A" evidence="20">
    <location>
        <begin position="109"/>
        <end position="174"/>
    </location>
</feature>
<feature type="binding site" evidence="17">
    <location>
        <position position="573"/>
    </location>
    <ligand>
        <name>ATP</name>
        <dbReference type="ChEBI" id="CHEBI:30616"/>
    </ligand>
</feature>
<dbReference type="InterPro" id="IPR023214">
    <property type="entry name" value="HAD_sf"/>
</dbReference>
<dbReference type="OrthoDB" id="377733at2759"/>
<keyword evidence="24" id="KW-1185">Reference proteome</keyword>
<evidence type="ECO:0000256" key="19">
    <source>
        <dbReference type="RuleBase" id="RU362033"/>
    </source>
</evidence>
<keyword evidence="9 17" id="KW-0067">ATP-binding</keyword>
<feature type="binding site" evidence="17">
    <location>
        <position position="388"/>
    </location>
    <ligand>
        <name>ATP</name>
        <dbReference type="ChEBI" id="CHEBI:30616"/>
    </ligand>
</feature>
<comment type="catalytic activity">
    <reaction evidence="14 19">
        <text>ATP + H2O + phospholipidSide 1 = ADP + phosphate + phospholipidSide 2.</text>
        <dbReference type="EC" id="7.6.2.1"/>
    </reaction>
</comment>
<keyword evidence="6 19" id="KW-0812">Transmembrane</keyword>
<evidence type="ECO:0000259" key="21">
    <source>
        <dbReference type="Pfam" id="PF16209"/>
    </source>
</evidence>
<feature type="binding site" evidence="17">
    <location>
        <position position="475"/>
    </location>
    <ligand>
        <name>ATP</name>
        <dbReference type="ChEBI" id="CHEBI:30616"/>
    </ligand>
</feature>
<evidence type="ECO:0000256" key="5">
    <source>
        <dbReference type="ARBA" id="ARBA00022553"/>
    </source>
</evidence>
<dbReference type="SFLD" id="SFLDS00003">
    <property type="entry name" value="Haloacid_Dehalogenase"/>
    <property type="match status" value="1"/>
</dbReference>
<dbReference type="GO" id="GO:0005886">
    <property type="term" value="C:plasma membrane"/>
    <property type="evidence" value="ECO:0007669"/>
    <property type="project" value="UniProtKB-SubCell"/>
</dbReference>
<keyword evidence="12 19" id="KW-1133">Transmembrane helix</keyword>
<evidence type="ECO:0000256" key="1">
    <source>
        <dbReference type="ARBA" id="ARBA00004141"/>
    </source>
</evidence>
<feature type="binding site" evidence="17">
    <location>
        <position position="516"/>
    </location>
    <ligand>
        <name>ATP</name>
        <dbReference type="ChEBI" id="CHEBI:30616"/>
    </ligand>
</feature>
<dbReference type="InterPro" id="IPR032631">
    <property type="entry name" value="P-type_ATPase_N"/>
</dbReference>
<sequence>MSNRNIGNERVIYLNNNEKNLLTYKKESNYISTSKYTLCSFIFKFLREQFSKYANVFFLFTALLQQIPNVSPTNRWTTAIPLAFVLAVTAIKEIFEDYKRHKSDNEVNNRKIQIIENNKVVVKTWDDVKVGDIVRVENDCYFPADLILLSSSEPDALCYIETSNLDGETNLKIKQGLVETSTILTPEAASQIQGIIKSEQPNNRLYNYDGVLIMGDKSYPLDPTQLLLRGAKLKNTQWIYGVVITTGPNTKLLKNSNKAPIKKTSVEHMTNYQIVFLFGILLILSITCTIGYFMRQNYSFEKVILHPKEDNSFSVKDVILGFLTFIVLFNNLIPISLIVTMEFVKYCISILINNDLDMYYEISDTAAQCRTSSLVEELGQVEYIFSDKTGTLTCNIMEFQKCSIAGQKYSKKKNKNDISLNEKSFDKLKNDLKEAHFNDSIYQFVTLLSVCHTVIPEQDEKNPTVYNYQASSPDEGALVKGAILFDFQFITRKPHSIIVRVNGKDLEYEILNICEFNSTRKRMSTIVRCPNGEIKIFTKGADTVIFERLAENGNIYMDSTIEHLEEYASEGLRTLCLATRTISSEEYMSWSKIYDEASTTLNNREEELMKAAELIEKDLFLLGATAIEDKLQDGIPETITTLTQAGIKIWILTGDKQETAVNIGLSCKLINNDMDLIIFDEEEIKGTSEGLSQFIDEHLRNPMGLVIDGKTLEYALKDDNKIKFLELATLCQSVICCRVSPLQKSLVVKLVKNNIDAITLAIGDGANDVSMIQAAHVGVGINGMEGLQAARAADFSISQFRFLNKLLLIHGSWAYSRLSKLILYSFYKNLTLYLTQFWFAFNNGFSGQTIYESWTLTSYNVLFTVFPPIVMGFFDQFINAMYLNKYPNIYKEGFLAKKFNISRFVSWTIIGLYHSLILYWMIKNIWYESQIDKNGNIGNHWMLGATLFTCVLGTVLLKAGLSIDKWNKYTTLAVVGSYVLWVILLPIYCYIGPLIKLSPELDGIGNKIYSIMVFWLTIIIIPVVCILRDYLWKFMTREYFTNDKHIIQEMQKLNIDDYSINQSWYQKAVGKISMINHMRKSRGFAFSQNESGQANLIRVYDTTKKKPTGL</sequence>
<dbReference type="InterPro" id="IPR018303">
    <property type="entry name" value="ATPase_P-typ_P_site"/>
</dbReference>
<feature type="binding site" evidence="17">
    <location>
        <position position="767"/>
    </location>
    <ligand>
        <name>ATP</name>
        <dbReference type="ChEBI" id="CHEBI:30616"/>
    </ligand>
</feature>
<feature type="binding site" evidence="18">
    <location>
        <position position="764"/>
    </location>
    <ligand>
        <name>Mg(2+)</name>
        <dbReference type="ChEBI" id="CHEBI:18420"/>
    </ligand>
</feature>
<evidence type="ECO:0000259" key="20">
    <source>
        <dbReference type="Pfam" id="PF00122"/>
    </source>
</evidence>
<dbReference type="InterPro" id="IPR008250">
    <property type="entry name" value="ATPase_P-typ_transduc_dom_A_sf"/>
</dbReference>
<dbReference type="InterPro" id="IPR023299">
    <property type="entry name" value="ATPase_P-typ_cyto_dom_N"/>
</dbReference>
<dbReference type="SUPFAM" id="SSF81660">
    <property type="entry name" value="Metal cation-transporting ATPase, ATP-binding domain N"/>
    <property type="match status" value="1"/>
</dbReference>
<protein>
    <recommendedName>
        <fullName evidence="19">Phospholipid-transporting ATPase</fullName>
        <ecNumber evidence="19">7.6.2.1</ecNumber>
    </recommendedName>
</protein>
<proteinExistence type="inferred from homology"/>
<dbReference type="InterPro" id="IPR006539">
    <property type="entry name" value="P-type_ATPase_IV"/>
</dbReference>
<reference evidence="23 24" key="1">
    <citation type="submission" date="2016-08" db="EMBL/GenBank/DDBJ databases">
        <title>Genomes of anaerobic fungi encode conserved fungal cellulosomes for biomass hydrolysis.</title>
        <authorList>
            <consortium name="DOE Joint Genome Institute"/>
            <person name="Haitjema C.H."/>
            <person name="Gilmore S.P."/>
            <person name="Henske J.K."/>
            <person name="Solomon K.V."/>
            <person name="De Groot R."/>
            <person name="Kuo A."/>
            <person name="Mondo S.J."/>
            <person name="Salamov A.A."/>
            <person name="Labutti K."/>
            <person name="Zhao Z."/>
            <person name="Chiniquy J."/>
            <person name="Barry K."/>
            <person name="Brewer H.M."/>
            <person name="Purvine S.O."/>
            <person name="Wright A.T."/>
            <person name="Boxma B."/>
            <person name="Van Alen T."/>
            <person name="Hackstein J.H."/>
            <person name="Baker S.E."/>
            <person name="Grigoriev I.V."/>
            <person name="O'Malley M.A."/>
        </authorList>
    </citation>
    <scope>NUCLEOTIDE SEQUENCE [LARGE SCALE GENOMIC DNA]</scope>
    <source>
        <strain evidence="24">finn</strain>
    </source>
</reference>
<dbReference type="AlphaFoldDB" id="A0A1Y1VIA4"/>
<dbReference type="InterPro" id="IPR044492">
    <property type="entry name" value="P_typ_ATPase_HD_dom"/>
</dbReference>
<evidence type="ECO:0000256" key="15">
    <source>
        <dbReference type="ARBA" id="ARBA00049128"/>
    </source>
</evidence>
<feature type="transmembrane region" description="Helical" evidence="19">
    <location>
        <begin position="318"/>
        <end position="339"/>
    </location>
</feature>
<evidence type="ECO:0000256" key="9">
    <source>
        <dbReference type="ARBA" id="ARBA00022840"/>
    </source>
</evidence>
<dbReference type="SUPFAM" id="SSF81653">
    <property type="entry name" value="Calcium ATPase, transduction domain A"/>
    <property type="match status" value="1"/>
</dbReference>
<comment type="subcellular location">
    <subcellularLocation>
        <location evidence="2">Cell membrane</location>
    </subcellularLocation>
    <subcellularLocation>
        <location evidence="1 19">Membrane</location>
        <topology evidence="1 19">Multi-pass membrane protein</topology>
    </subcellularLocation>
</comment>
<keyword evidence="10 18" id="KW-0460">Magnesium</keyword>
<evidence type="ECO:0000256" key="2">
    <source>
        <dbReference type="ARBA" id="ARBA00004236"/>
    </source>
</evidence>
<dbReference type="GO" id="GO:0045332">
    <property type="term" value="P:phospholipid translocation"/>
    <property type="evidence" value="ECO:0007669"/>
    <property type="project" value="TreeGrafter"/>
</dbReference>
<dbReference type="NCBIfam" id="TIGR01494">
    <property type="entry name" value="ATPase_P-type"/>
    <property type="match status" value="3"/>
</dbReference>
<feature type="binding site" evidence="17">
    <location>
        <position position="654"/>
    </location>
    <ligand>
        <name>ATP</name>
        <dbReference type="ChEBI" id="CHEBI:30616"/>
    </ligand>
</feature>
<keyword evidence="11 19" id="KW-1278">Translocase</keyword>
<dbReference type="EMBL" id="MCFH01000007">
    <property type="protein sequence ID" value="ORX56525.1"/>
    <property type="molecule type" value="Genomic_DNA"/>
</dbReference>
<dbReference type="GO" id="GO:0000287">
    <property type="term" value="F:magnesium ion binding"/>
    <property type="evidence" value="ECO:0007669"/>
    <property type="project" value="UniProtKB-UniRule"/>
</dbReference>
<dbReference type="PROSITE" id="PS00154">
    <property type="entry name" value="ATPASE_E1_E2"/>
    <property type="match status" value="1"/>
</dbReference>
<dbReference type="FunFam" id="2.70.150.10:FF:000021">
    <property type="entry name" value="Phospholipid-transporting ATPase"/>
    <property type="match status" value="1"/>
</dbReference>
<dbReference type="FunFam" id="3.40.50.1000:FF:000001">
    <property type="entry name" value="Phospholipid-transporting ATPase IC"/>
    <property type="match status" value="1"/>
</dbReference>
<dbReference type="FunFam" id="3.40.1110.10:FF:000087">
    <property type="entry name" value="Phospholipid-transporting ATPase"/>
    <property type="match status" value="1"/>
</dbReference>
<evidence type="ECO:0000256" key="7">
    <source>
        <dbReference type="ARBA" id="ARBA00022723"/>
    </source>
</evidence>
<reference evidence="23 24" key="2">
    <citation type="submission" date="2016-08" db="EMBL/GenBank/DDBJ databases">
        <title>Pervasive Adenine N6-methylation of Active Genes in Fungi.</title>
        <authorList>
            <consortium name="DOE Joint Genome Institute"/>
            <person name="Mondo S.J."/>
            <person name="Dannebaum R.O."/>
            <person name="Kuo R.C."/>
            <person name="Labutti K."/>
            <person name="Haridas S."/>
            <person name="Kuo A."/>
            <person name="Salamov A."/>
            <person name="Ahrendt S.R."/>
            <person name="Lipzen A."/>
            <person name="Sullivan W."/>
            <person name="Andreopoulos W.B."/>
            <person name="Clum A."/>
            <person name="Lindquist E."/>
            <person name="Daum C."/>
            <person name="Ramamoorthy G.K."/>
            <person name="Gryganskyi A."/>
            <person name="Culley D."/>
            <person name="Magnuson J.K."/>
            <person name="James T.Y."/>
            <person name="O'Malley M.A."/>
            <person name="Stajich J.E."/>
            <person name="Spatafora J.W."/>
            <person name="Visel A."/>
            <person name="Grigoriev I.V."/>
        </authorList>
    </citation>
    <scope>NUCLEOTIDE SEQUENCE [LARGE SCALE GENOMIC DNA]</scope>
    <source>
        <strain evidence="24">finn</strain>
    </source>
</reference>
<evidence type="ECO:0000256" key="10">
    <source>
        <dbReference type="ARBA" id="ARBA00022842"/>
    </source>
</evidence>
<dbReference type="FunFam" id="3.40.50.1000:FF:000014">
    <property type="entry name" value="Phospholipid-transporting ATPase"/>
    <property type="match status" value="1"/>
</dbReference>
<feature type="binding site" evidence="17">
    <location>
        <position position="653"/>
    </location>
    <ligand>
        <name>ATP</name>
        <dbReference type="ChEBI" id="CHEBI:30616"/>
    </ligand>
</feature>